<proteinExistence type="predicted"/>
<accession>A0A8S3ZC84</accession>
<feature type="compositionally biased region" description="Basic residues" evidence="1">
    <location>
        <begin position="116"/>
        <end position="127"/>
    </location>
</feature>
<dbReference type="Proteomes" id="UP000678393">
    <property type="component" value="Unassembled WGS sequence"/>
</dbReference>
<evidence type="ECO:0000313" key="3">
    <source>
        <dbReference type="Proteomes" id="UP000678393"/>
    </source>
</evidence>
<keyword evidence="3" id="KW-1185">Reference proteome</keyword>
<feature type="compositionally biased region" description="Polar residues" evidence="1">
    <location>
        <begin position="222"/>
        <end position="231"/>
    </location>
</feature>
<feature type="non-terminal residue" evidence="2">
    <location>
        <position position="247"/>
    </location>
</feature>
<name>A0A8S3ZC84_9EUPU</name>
<comment type="caution">
    <text evidence="2">The sequence shown here is derived from an EMBL/GenBank/DDBJ whole genome shotgun (WGS) entry which is preliminary data.</text>
</comment>
<evidence type="ECO:0000313" key="2">
    <source>
        <dbReference type="EMBL" id="CAG5127187.1"/>
    </source>
</evidence>
<dbReference type="AlphaFoldDB" id="A0A8S3ZC84"/>
<dbReference type="EMBL" id="CAJHNH020002602">
    <property type="protein sequence ID" value="CAG5127187.1"/>
    <property type="molecule type" value="Genomic_DNA"/>
</dbReference>
<protein>
    <submittedName>
        <fullName evidence="2">Uncharacterized protein</fullName>
    </submittedName>
</protein>
<organism evidence="2 3">
    <name type="scientific">Candidula unifasciata</name>
    <dbReference type="NCBI Taxonomy" id="100452"/>
    <lineage>
        <taxon>Eukaryota</taxon>
        <taxon>Metazoa</taxon>
        <taxon>Spiralia</taxon>
        <taxon>Lophotrochozoa</taxon>
        <taxon>Mollusca</taxon>
        <taxon>Gastropoda</taxon>
        <taxon>Heterobranchia</taxon>
        <taxon>Euthyneura</taxon>
        <taxon>Panpulmonata</taxon>
        <taxon>Eupulmonata</taxon>
        <taxon>Stylommatophora</taxon>
        <taxon>Helicina</taxon>
        <taxon>Helicoidea</taxon>
        <taxon>Geomitridae</taxon>
        <taxon>Candidula</taxon>
    </lineage>
</organism>
<feature type="compositionally biased region" description="Basic and acidic residues" evidence="1">
    <location>
        <begin position="128"/>
        <end position="154"/>
    </location>
</feature>
<feature type="region of interest" description="Disordered" evidence="1">
    <location>
        <begin position="101"/>
        <end position="231"/>
    </location>
</feature>
<reference evidence="2" key="1">
    <citation type="submission" date="2021-04" db="EMBL/GenBank/DDBJ databases">
        <authorList>
            <consortium name="Molecular Ecology Group"/>
        </authorList>
    </citation>
    <scope>NUCLEOTIDE SEQUENCE</scope>
</reference>
<sequence length="247" mass="27069">VDQEESLTRMDTLQADDELFNTLEEDCIRESPNDSGNEADADASEFNADARSCLSEVEDRINTKTKFKGAYYNIGSTEDLLQEFANERDRERAMWSKLTFTESIDVGDGGGDPVRPPRRKSVRSLIKKRGDQIQDGTKGNDADGEKPEQIKEECESPDGTEADKQNDVKANGVVSESCDSSGKKIESFDIEAPEGTDSQTSDGAPTAKSKTEKSPLIGKDSGSANLQLRNGSRMKTQLKGFLCCHIL</sequence>
<evidence type="ECO:0000256" key="1">
    <source>
        <dbReference type="SAM" id="MobiDB-lite"/>
    </source>
</evidence>
<gene>
    <name evidence="2" type="ORF">CUNI_LOCUS12745</name>
</gene>